<dbReference type="EMBL" id="AM743169">
    <property type="protein sequence ID" value="CAQ46055.1"/>
    <property type="molecule type" value="Genomic_DNA"/>
</dbReference>
<reference evidence="2 3" key="1">
    <citation type="journal article" date="2008" name="Genome Biol.">
        <title>The complete genome, comparative and functional analysis of Stenotrophomonas maltophilia reveals an organism heavily shielded by drug resistance determinants.</title>
        <authorList>
            <person name="Crossman L.C."/>
            <person name="Gould V.C."/>
            <person name="Dow J.M."/>
            <person name="Vernikos G.S."/>
            <person name="Okazaki A."/>
            <person name="Sebaihia M."/>
            <person name="Saunders D."/>
            <person name="Arrowsmith C."/>
            <person name="Carver T."/>
            <person name="Peters N."/>
            <person name="Adlem E."/>
            <person name="Kerhornou A."/>
            <person name="Lord A."/>
            <person name="Murphy L."/>
            <person name="Seeger K."/>
            <person name="Squares R."/>
            <person name="Rutter S."/>
            <person name="Quail M.A."/>
            <person name="Rajandream M.A."/>
            <person name="Harris D."/>
            <person name="Churcher C."/>
            <person name="Bentley S.D."/>
            <person name="Parkhill J."/>
            <person name="Thomson N.R."/>
            <person name="Avison M.B."/>
        </authorList>
    </citation>
    <scope>NUCLEOTIDE SEQUENCE [LARGE SCALE GENOMIC DNA]</scope>
    <source>
        <strain evidence="2 3">K279a</strain>
    </source>
</reference>
<dbReference type="eggNOG" id="COG3431">
    <property type="taxonomic scope" value="Bacteria"/>
</dbReference>
<protein>
    <submittedName>
        <fullName evidence="2">Sensors of blue light using FAD protein</fullName>
    </submittedName>
</protein>
<accession>B2FSU5</accession>
<keyword evidence="3" id="KW-1185">Reference proteome</keyword>
<evidence type="ECO:0000313" key="2">
    <source>
        <dbReference type="EMBL" id="CAQ46055.1"/>
    </source>
</evidence>
<dbReference type="HOGENOM" id="CLU_097099_4_0_6"/>
<dbReference type="Gene3D" id="3.30.70.100">
    <property type="match status" value="1"/>
</dbReference>
<name>B2FSU5_STRMK</name>
<gene>
    <name evidence="2" type="ordered locus">Smlt2579</name>
</gene>
<dbReference type="AlphaFoldDB" id="B2FSU5"/>
<dbReference type="InterPro" id="IPR036046">
    <property type="entry name" value="Acylphosphatase-like_dom_sf"/>
</dbReference>
<sequence length="157" mass="17358">MNRCRRGPAFKAKSMPIRAVVYASQAVEGLSIDRLEALVTDAARFNKLAGVTGVLLHDGTRFVQYFEGPEDGVASVYERVLQSTSHTDVVELARGRVSTRQFPYWSMHQLPADQLLVGRLARADWSRFKRSQPEEIAGSAWGIDVLAAAVEPYVHAA</sequence>
<dbReference type="InterPro" id="IPR007024">
    <property type="entry name" value="BLUF_domain"/>
</dbReference>
<dbReference type="GO" id="GO:0071949">
    <property type="term" value="F:FAD binding"/>
    <property type="evidence" value="ECO:0007669"/>
    <property type="project" value="InterPro"/>
</dbReference>
<evidence type="ECO:0000313" key="3">
    <source>
        <dbReference type="Proteomes" id="UP000008840"/>
    </source>
</evidence>
<organism evidence="2 3">
    <name type="scientific">Stenotrophomonas maltophilia (strain K279a)</name>
    <dbReference type="NCBI Taxonomy" id="522373"/>
    <lineage>
        <taxon>Bacteria</taxon>
        <taxon>Pseudomonadati</taxon>
        <taxon>Pseudomonadota</taxon>
        <taxon>Gammaproteobacteria</taxon>
        <taxon>Lysobacterales</taxon>
        <taxon>Lysobacteraceae</taxon>
        <taxon>Stenotrophomonas</taxon>
        <taxon>Stenotrophomonas maltophilia group</taxon>
    </lineage>
</organism>
<dbReference type="Proteomes" id="UP000008840">
    <property type="component" value="Chromosome"/>
</dbReference>
<dbReference type="Pfam" id="PF04940">
    <property type="entry name" value="BLUF"/>
    <property type="match status" value="1"/>
</dbReference>
<evidence type="ECO:0000259" key="1">
    <source>
        <dbReference type="PROSITE" id="PS50925"/>
    </source>
</evidence>
<dbReference type="EnsemblBacteria" id="CAQ46055">
    <property type="protein sequence ID" value="CAQ46055"/>
    <property type="gene ID" value="Smlt2579"/>
</dbReference>
<dbReference type="PROSITE" id="PS50925">
    <property type="entry name" value="BLUF"/>
    <property type="match status" value="1"/>
</dbReference>
<dbReference type="SUPFAM" id="SSF54975">
    <property type="entry name" value="Acylphosphatase/BLUF domain-like"/>
    <property type="match status" value="1"/>
</dbReference>
<feature type="domain" description="BLUF" evidence="1">
    <location>
        <begin position="17"/>
        <end position="108"/>
    </location>
</feature>
<dbReference type="KEGG" id="sml:Smlt2579"/>
<dbReference type="SMART" id="SM01034">
    <property type="entry name" value="BLUF"/>
    <property type="match status" value="1"/>
</dbReference>
<dbReference type="GO" id="GO:0009882">
    <property type="term" value="F:blue light photoreceptor activity"/>
    <property type="evidence" value="ECO:0007669"/>
    <property type="project" value="InterPro"/>
</dbReference>
<proteinExistence type="predicted"/>